<evidence type="ECO:0000256" key="2">
    <source>
        <dbReference type="ARBA" id="ARBA00010022"/>
    </source>
</evidence>
<feature type="region of interest" description="Disordered" evidence="4">
    <location>
        <begin position="148"/>
        <end position="185"/>
    </location>
</feature>
<proteinExistence type="inferred from homology"/>
<dbReference type="PROSITE" id="PS50222">
    <property type="entry name" value="EF_HAND_2"/>
    <property type="match status" value="1"/>
</dbReference>
<dbReference type="EMBL" id="GG666480">
    <property type="protein sequence ID" value="EEN65552.1"/>
    <property type="molecule type" value="Genomic_DNA"/>
</dbReference>
<dbReference type="PROSITE" id="PS50276">
    <property type="entry name" value="PANCREATIC_HORMONE_2"/>
    <property type="match status" value="1"/>
</dbReference>
<feature type="compositionally biased region" description="Basic and acidic residues" evidence="4">
    <location>
        <begin position="170"/>
        <end position="185"/>
    </location>
</feature>
<dbReference type="InterPro" id="IPR002048">
    <property type="entry name" value="EF_hand_dom"/>
</dbReference>
<feature type="domain" description="EF-hand" evidence="5">
    <location>
        <begin position="259"/>
        <end position="288"/>
    </location>
</feature>
<dbReference type="PANTHER" id="PTHR10533:SF12">
    <property type="match status" value="1"/>
</dbReference>
<evidence type="ECO:0000256" key="3">
    <source>
        <dbReference type="ARBA" id="ARBA00022525"/>
    </source>
</evidence>
<comment type="subcellular location">
    <subcellularLocation>
        <location evidence="1">Secreted</location>
    </subcellularLocation>
</comment>
<dbReference type="InterPro" id="IPR018247">
    <property type="entry name" value="EF_Hand_1_Ca_BS"/>
</dbReference>
<dbReference type="GO" id="GO:0005509">
    <property type="term" value="F:calcium ion binding"/>
    <property type="evidence" value="ECO:0007669"/>
    <property type="project" value="InterPro"/>
</dbReference>
<dbReference type="GO" id="GO:0005576">
    <property type="term" value="C:extracellular region"/>
    <property type="evidence" value="ECO:0007669"/>
    <property type="project" value="UniProtKB-SubCell"/>
</dbReference>
<reference evidence="6" key="1">
    <citation type="journal article" date="2008" name="Nature">
        <title>The amphioxus genome and the evolution of the chordate karyotype.</title>
        <authorList>
            <consortium name="US DOE Joint Genome Institute (JGI-PGF)"/>
            <person name="Putnam N.H."/>
            <person name="Butts T."/>
            <person name="Ferrier D.E.K."/>
            <person name="Furlong R.F."/>
            <person name="Hellsten U."/>
            <person name="Kawashima T."/>
            <person name="Robinson-Rechavi M."/>
            <person name="Shoguchi E."/>
            <person name="Terry A."/>
            <person name="Yu J.-K."/>
            <person name="Benito-Gutierrez E.L."/>
            <person name="Dubchak I."/>
            <person name="Garcia-Fernandez J."/>
            <person name="Gibson-Brown J.J."/>
            <person name="Grigoriev I.V."/>
            <person name="Horton A.C."/>
            <person name="de Jong P.J."/>
            <person name="Jurka J."/>
            <person name="Kapitonov V.V."/>
            <person name="Kohara Y."/>
            <person name="Kuroki Y."/>
            <person name="Lindquist E."/>
            <person name="Lucas S."/>
            <person name="Osoegawa K."/>
            <person name="Pennacchio L.A."/>
            <person name="Salamov A.A."/>
            <person name="Satou Y."/>
            <person name="Sauka-Spengler T."/>
            <person name="Schmutz J."/>
            <person name="Shin-I T."/>
            <person name="Toyoda A."/>
            <person name="Bronner-Fraser M."/>
            <person name="Fujiyama A."/>
            <person name="Holland L.Z."/>
            <person name="Holland P.W.H."/>
            <person name="Satoh N."/>
            <person name="Rokhsar D.S."/>
        </authorList>
    </citation>
    <scope>NUCLEOTIDE SEQUENCE [LARGE SCALE GENOMIC DNA]</scope>
    <source>
        <strain evidence="6">S238N-H82</strain>
        <tissue evidence="6">Testes</tissue>
    </source>
</reference>
<protein>
    <recommendedName>
        <fullName evidence="5">EF-hand domain-containing protein</fullName>
    </recommendedName>
</protein>
<dbReference type="PROSITE" id="PS00265">
    <property type="entry name" value="PANCREATIC_HORMONE_1"/>
    <property type="match status" value="1"/>
</dbReference>
<accession>C3Y112</accession>
<evidence type="ECO:0000313" key="6">
    <source>
        <dbReference type="EMBL" id="EEN65552.1"/>
    </source>
</evidence>
<gene>
    <name evidence="6" type="ORF">BRAFLDRAFT_101900</name>
</gene>
<comment type="similarity">
    <text evidence="2">Belongs to the NPY family.</text>
</comment>
<keyword evidence="3" id="KW-0964">Secreted</keyword>
<dbReference type="PROSITE" id="PS00018">
    <property type="entry name" value="EF_HAND_1"/>
    <property type="match status" value="1"/>
</dbReference>
<organism>
    <name type="scientific">Branchiostoma floridae</name>
    <name type="common">Florida lancelet</name>
    <name type="synonym">Amphioxus</name>
    <dbReference type="NCBI Taxonomy" id="7739"/>
    <lineage>
        <taxon>Eukaryota</taxon>
        <taxon>Metazoa</taxon>
        <taxon>Chordata</taxon>
        <taxon>Cephalochordata</taxon>
        <taxon>Leptocardii</taxon>
        <taxon>Amphioxiformes</taxon>
        <taxon>Branchiostomatidae</taxon>
        <taxon>Branchiostoma</taxon>
    </lineage>
</organism>
<name>C3Y112_BRAFL</name>
<dbReference type="InterPro" id="IPR020392">
    <property type="entry name" value="Pancreatic_hormone-like_CS"/>
</dbReference>
<evidence type="ECO:0000256" key="4">
    <source>
        <dbReference type="SAM" id="MobiDB-lite"/>
    </source>
</evidence>
<dbReference type="PANTHER" id="PTHR10533">
    <property type="entry name" value="NEUROPEPTIDE Y/PANCREATIC HORMONE/PEPTIDE YY"/>
    <property type="match status" value="1"/>
</dbReference>
<sequence length="288" mass="32493">MSMPTTCTFHHIIKGDSACAHRVDPSAEGGLNYLPGRGIKTVALERARQRGNEDRRCDQSGSRLDRAGSYMCCGEGIPGLTSRWLESFPGDETSSRHVMTRDTVLLSHLPPTFPQAPLHPGCFRLEHHPIITSHAFRGDVAATPAYMCPRHQPSREGTTAAEARTTRSRGNREEERRKDTSGEDPDYRMTSVRIFSYVCLLVLIYACAEVTHAQEEEDVEAPEEGKYYKNLANYLRLLTRQRYGRRSAPDYGSRTLYRHPPPYPQDIVHTLDMDGDGKISPYELSRIL</sequence>
<dbReference type="AlphaFoldDB" id="C3Y112"/>
<evidence type="ECO:0000259" key="5">
    <source>
        <dbReference type="PROSITE" id="PS50222"/>
    </source>
</evidence>
<dbReference type="InParanoid" id="C3Y112"/>
<evidence type="ECO:0000256" key="1">
    <source>
        <dbReference type="ARBA" id="ARBA00004613"/>
    </source>
</evidence>